<protein>
    <submittedName>
        <fullName evidence="2">Uncharacterized protein</fullName>
    </submittedName>
</protein>
<evidence type="ECO:0000313" key="3">
    <source>
        <dbReference type="Proteomes" id="UP001645039"/>
    </source>
</evidence>
<organism evidence="2 3">
    <name type="scientific">Halomonas casei</name>
    <dbReference type="NCBI Taxonomy" id="2742613"/>
    <lineage>
        <taxon>Bacteria</taxon>
        <taxon>Pseudomonadati</taxon>
        <taxon>Pseudomonadota</taxon>
        <taxon>Gammaproteobacteria</taxon>
        <taxon>Oceanospirillales</taxon>
        <taxon>Halomonadaceae</taxon>
        <taxon>Halomonas</taxon>
    </lineage>
</organism>
<gene>
    <name evidence="2" type="ORF">EI168_02725</name>
</gene>
<dbReference type="RefSeq" id="WP_096281048.1">
    <property type="nucleotide sequence ID" value="NZ_CP189763.1"/>
</dbReference>
<evidence type="ECO:0000313" key="2">
    <source>
        <dbReference type="EMBL" id="MBE0399023.1"/>
    </source>
</evidence>
<keyword evidence="1" id="KW-1133">Transmembrane helix</keyword>
<evidence type="ECO:0000256" key="1">
    <source>
        <dbReference type="SAM" id="Phobius"/>
    </source>
</evidence>
<proteinExistence type="predicted"/>
<keyword evidence="1" id="KW-0472">Membrane</keyword>
<sequence>MNITHLEHVIIALMIQCALLWLVSAKMGGTIAIALLLGREIAQHEYRLGIQRGWEWGETLPVGMFEGVWRGWTLDSAFDVLLPAAACAVLATAISVWRRKSSALK</sequence>
<comment type="caution">
    <text evidence="2">The sequence shown here is derived from an EMBL/GenBank/DDBJ whole genome shotgun (WGS) entry which is preliminary data.</text>
</comment>
<reference evidence="2 3" key="1">
    <citation type="submission" date="2020-07" db="EMBL/GenBank/DDBJ databases">
        <title>Halophilic bacteria isolated from french cheeses.</title>
        <authorList>
            <person name="Kothe C.I."/>
            <person name="Farah-Kraiem B."/>
            <person name="Renault P."/>
            <person name="Dridi B."/>
        </authorList>
    </citation>
    <scope>NUCLEOTIDE SEQUENCE [LARGE SCALE GENOMIC DNA]</scope>
    <source>
        <strain evidence="2 3">FME1</strain>
    </source>
</reference>
<keyword evidence="1" id="KW-0812">Transmembrane</keyword>
<dbReference type="EMBL" id="RRZD01000002">
    <property type="protein sequence ID" value="MBE0399023.1"/>
    <property type="molecule type" value="Genomic_DNA"/>
</dbReference>
<dbReference type="Proteomes" id="UP001645039">
    <property type="component" value="Unassembled WGS sequence"/>
</dbReference>
<feature type="transmembrane region" description="Helical" evidence="1">
    <location>
        <begin position="80"/>
        <end position="97"/>
    </location>
</feature>
<accession>A0ABR9EXS4</accession>
<name>A0ABR9EXS4_9GAMM</name>
<keyword evidence="3" id="KW-1185">Reference proteome</keyword>